<dbReference type="GO" id="GO:0004896">
    <property type="term" value="F:cytokine receptor activity"/>
    <property type="evidence" value="ECO:0007669"/>
    <property type="project" value="TreeGrafter"/>
</dbReference>
<dbReference type="InterPro" id="IPR013783">
    <property type="entry name" value="Ig-like_fold"/>
</dbReference>
<keyword evidence="4" id="KW-1185">Reference proteome</keyword>
<name>A0A7N8WZM5_9TELE</name>
<evidence type="ECO:0000313" key="3">
    <source>
        <dbReference type="Ensembl" id="ENSMAMP00000041748.1"/>
    </source>
</evidence>
<dbReference type="Pfam" id="PF01108">
    <property type="entry name" value="Tissue_fac"/>
    <property type="match status" value="1"/>
</dbReference>
<protein>
    <submittedName>
        <fullName evidence="3">Interferon gamma receptor 1-like</fullName>
    </submittedName>
</protein>
<reference evidence="3" key="2">
    <citation type="submission" date="2025-09" db="UniProtKB">
        <authorList>
            <consortium name="Ensembl"/>
        </authorList>
    </citation>
    <scope>IDENTIFICATION</scope>
</reference>
<dbReference type="InterPro" id="IPR003961">
    <property type="entry name" value="FN3_dom"/>
</dbReference>
<reference evidence="3" key="1">
    <citation type="submission" date="2025-08" db="UniProtKB">
        <authorList>
            <consortium name="Ensembl"/>
        </authorList>
    </citation>
    <scope>IDENTIFICATION</scope>
</reference>
<feature type="domain" description="Fibronectin type-III" evidence="2">
    <location>
        <begin position="9"/>
        <end position="87"/>
    </location>
</feature>
<dbReference type="InterPro" id="IPR036116">
    <property type="entry name" value="FN3_sf"/>
</dbReference>
<keyword evidence="1" id="KW-0732">Signal</keyword>
<evidence type="ECO:0000313" key="4">
    <source>
        <dbReference type="Proteomes" id="UP000261640"/>
    </source>
</evidence>
<dbReference type="SUPFAM" id="SSF49265">
    <property type="entry name" value="Fibronectin type III"/>
    <property type="match status" value="1"/>
</dbReference>
<dbReference type="AlphaFoldDB" id="A0A7N8WZM5"/>
<dbReference type="PANTHER" id="PTHR20859">
    <property type="entry name" value="INTERFERON/INTERLEUKIN RECEPTOR"/>
    <property type="match status" value="1"/>
</dbReference>
<evidence type="ECO:0000259" key="2">
    <source>
        <dbReference type="Pfam" id="PF01108"/>
    </source>
</evidence>
<organism evidence="3 4">
    <name type="scientific">Mastacembelus armatus</name>
    <name type="common">zig-zag eel</name>
    <dbReference type="NCBI Taxonomy" id="205130"/>
    <lineage>
        <taxon>Eukaryota</taxon>
        <taxon>Metazoa</taxon>
        <taxon>Chordata</taxon>
        <taxon>Craniata</taxon>
        <taxon>Vertebrata</taxon>
        <taxon>Euteleostomi</taxon>
        <taxon>Actinopterygii</taxon>
        <taxon>Neopterygii</taxon>
        <taxon>Teleostei</taxon>
        <taxon>Neoteleostei</taxon>
        <taxon>Acanthomorphata</taxon>
        <taxon>Anabantaria</taxon>
        <taxon>Synbranchiformes</taxon>
        <taxon>Mastacembelidae</taxon>
        <taxon>Mastacembelus</taxon>
    </lineage>
</organism>
<dbReference type="PANTHER" id="PTHR20859:SF87">
    <property type="entry name" value="CYTOKINE RECEPTOR FAMILY MEMBER B13-RELATED"/>
    <property type="match status" value="1"/>
</dbReference>
<dbReference type="InterPro" id="IPR050650">
    <property type="entry name" value="Type-II_Cytokine-TF_Rcpt"/>
</dbReference>
<dbReference type="GeneTree" id="ENSGT00530000067736"/>
<proteinExistence type="predicted"/>
<dbReference type="Gene3D" id="2.60.40.10">
    <property type="entry name" value="Immunoglobulins"/>
    <property type="match status" value="1"/>
</dbReference>
<accession>A0A7N8WZM5</accession>
<dbReference type="Proteomes" id="UP000261640">
    <property type="component" value="Unplaced"/>
</dbReference>
<feature type="chain" id="PRO_5030505096" evidence="1">
    <location>
        <begin position="19"/>
        <end position="238"/>
    </location>
</feature>
<evidence type="ECO:0000256" key="1">
    <source>
        <dbReference type="SAM" id="SignalP"/>
    </source>
</evidence>
<dbReference type="InParanoid" id="A0A7N8WZM5"/>
<feature type="signal peptide" evidence="1">
    <location>
        <begin position="1"/>
        <end position="18"/>
    </location>
</feature>
<dbReference type="Ensembl" id="ENSMAMT00000050832.1">
    <property type="protein sequence ID" value="ENSMAMP00000041748.1"/>
    <property type="gene ID" value="ENSMAMG00000024734.1"/>
</dbReference>
<sequence>MQPGGAISVLLLIGGVSAVIAAVPPPEKVDVTCQNLKTTVSWDYSEDQPQTSFTVALGGSGRHFETNTTDHQYDLSPFIWGSEQQYMDLHYVTVTAIQGGNWSEPVESKTFSFNTLKTVNVKCELDFPPANLTVRESVATVTFQNPLHVYKELKEAVRDDSASIKFRVSPGGKSDQTCSLTQKVCRYDFKLPEDGGMCVKLEGRLCNSNCLSWVVFKETKICPSDSTGKSGNHQNMLI</sequence>
<dbReference type="GO" id="GO:0005886">
    <property type="term" value="C:plasma membrane"/>
    <property type="evidence" value="ECO:0007669"/>
    <property type="project" value="TreeGrafter"/>
</dbReference>